<dbReference type="InterPro" id="IPR001364">
    <property type="entry name" value="Hemagglutn_influenz_A/B"/>
</dbReference>
<keyword evidence="20 22" id="KW-0449">Lipoprotein</keyword>
<dbReference type="GO" id="GO:0019031">
    <property type="term" value="C:viral envelope"/>
    <property type="evidence" value="ECO:0007669"/>
    <property type="project" value="UniProtKB-UniRule"/>
</dbReference>
<evidence type="ECO:0000256" key="23">
    <source>
        <dbReference type="RuleBase" id="RU003324"/>
    </source>
</evidence>
<evidence type="ECO:0007829" key="25">
    <source>
        <dbReference type="PDB" id="8VCC"/>
    </source>
</evidence>
<keyword evidence="22" id="KW-1133">Transmembrane helix</keyword>
<evidence type="ECO:0000256" key="18">
    <source>
        <dbReference type="ARBA" id="ARBA00023180"/>
    </source>
</evidence>
<feature type="disulfide bond" evidence="25">
    <location>
        <begin position="23"/>
        <end position="476"/>
    </location>
</feature>
<evidence type="ECO:0000256" key="10">
    <source>
        <dbReference type="ARBA" id="ARBA00022804"/>
    </source>
</evidence>
<keyword evidence="5 22" id="KW-1032">Host cell membrane</keyword>
<dbReference type="GO" id="GO:0019062">
    <property type="term" value="P:virion attachment to host cell"/>
    <property type="evidence" value="ECO:0007669"/>
    <property type="project" value="UniProtKB-KW"/>
</dbReference>
<evidence type="ECO:0000256" key="4">
    <source>
        <dbReference type="ARBA" id="ARBA00022510"/>
    </source>
</evidence>
<keyword evidence="25" id="KW-0002">3D-structure</keyword>
<keyword evidence="3 22" id="KW-1168">Fusion of virus membrane with host membrane</keyword>
<dbReference type="PRINTS" id="PR00329">
    <property type="entry name" value="HEMAGGLUTN12"/>
</dbReference>
<name>A0AAT8XUI6_9INFA</name>
<evidence type="ECO:0000256" key="20">
    <source>
        <dbReference type="ARBA" id="ARBA00023288"/>
    </source>
</evidence>
<evidence type="ECO:0000256" key="15">
    <source>
        <dbReference type="ARBA" id="ARBA00023136"/>
    </source>
</evidence>
<comment type="subunit">
    <text evidence="22 23">Homotrimer of disulfide-linked HA1-HA2.</text>
</comment>
<keyword evidence="11 22" id="KW-0946">Virion</keyword>
<keyword evidence="8 22" id="KW-0945">Host-virus interaction</keyword>
<dbReference type="GO" id="GO:0046789">
    <property type="term" value="F:host cell surface receptor binding"/>
    <property type="evidence" value="ECO:0007669"/>
    <property type="project" value="UniProtKB-UniRule"/>
</dbReference>
<keyword evidence="4 22" id="KW-1170">Fusion of virus membrane with host endosomal membrane</keyword>
<dbReference type="GO" id="GO:0055036">
    <property type="term" value="C:virion membrane"/>
    <property type="evidence" value="ECO:0007669"/>
    <property type="project" value="UniProtKB-SubCell"/>
</dbReference>
<proteinExistence type="evidence at protein level"/>
<evidence type="ECO:0000256" key="19">
    <source>
        <dbReference type="ARBA" id="ARBA00023261"/>
    </source>
</evidence>
<keyword evidence="10 22" id="KW-1161">Viral attachment to host cell</keyword>
<dbReference type="SMR" id="A0AAT8XUI6"/>
<keyword evidence="14 22" id="KW-1164">Virus endocytosis by host</keyword>
<comment type="caution">
    <text evidence="22">Lacks conserved residue(s) required for the propagation of feature annotation.</text>
</comment>
<dbReference type="InterPro" id="IPR008980">
    <property type="entry name" value="Capsid_hemagglutn"/>
</dbReference>
<dbReference type="Gene3D" id="3.90.20.10">
    <property type="match status" value="1"/>
</dbReference>
<dbReference type="GO" id="GO:0020002">
    <property type="term" value="C:host cell plasma membrane"/>
    <property type="evidence" value="ECO:0007669"/>
    <property type="project" value="UniProtKB-SubCell"/>
</dbReference>
<gene>
    <name evidence="22" type="primary">HA</name>
</gene>
<comment type="PTM">
    <text evidence="22">Palmitoylated.</text>
</comment>
<keyword evidence="15 22" id="KW-0472">Membrane</keyword>
<evidence type="ECO:0000256" key="17">
    <source>
        <dbReference type="ARBA" id="ARBA00023157"/>
    </source>
</evidence>
<comment type="PTM">
    <text evidence="22">In natural infection, inactive HA is matured into HA1 and HA2 outside the cell by one or more trypsin-like, arginine-specific endoprotease secreted by the bronchial epithelial cells. One identified protease that may be involved in this process is secreted in lungs by club cells.</text>
</comment>
<keyword evidence="9 22" id="KW-1162">Viral penetration into host cytoplasm</keyword>
<evidence type="ECO:0000256" key="16">
    <source>
        <dbReference type="ARBA" id="ARBA00023139"/>
    </source>
</evidence>
<dbReference type="GO" id="GO:0016020">
    <property type="term" value="C:membrane"/>
    <property type="evidence" value="ECO:0007669"/>
    <property type="project" value="UniProtKB-UniRule"/>
</dbReference>
<sequence length="531" mass="60212">MWKLALAVTFLVISKPCKADKICIGYQSTNSTDTVNTLIENDVPVTQSKELLHQEHNGLLCSTNRGSPMELDKCKIEGIVFGNPECDLLLGGRDWSYIIERDTAKEGICYPGSIENIEELRVLFSSSSSYKRIVMFPDFAWNVTYTTTSPACSNSFYRNMRWLTKKSDNFPTQEAQFKNRESDPILFMWAIHYPSSQSEQEYLYKNLDTTSSVSTEDLHRNFKSAFGSNVAIKGIQGRMTYSWGILKPNQTLKIRTNGNMIVPWYGHILRGESHGRILRSDTPLGNCLVECQTERGGFNASLPFQNISKYAFGNCPKYVKTNSLKLALGMRNVPIKETRGLFGAIAGFIEGGWPGLVAGWYGFQHYNSEGTGMAADLTSTQKAIDKITSKVNNIIDKMNKQYEIIGHEFSEIETRINMINDKIDDQIQDIWAYNAELLVLLENQKTLDEHDSNVRNLYERVKRSLGENAIDEGNGCFELLHKCDNTCMDTIKNGTYSKYQYSESKLERLRINGIKLESNTVYKISGRLVPR</sequence>
<evidence type="ECO:0000256" key="22">
    <source>
        <dbReference type="HAMAP-Rule" id="MF_04072"/>
    </source>
</evidence>
<feature type="site" description="Cleavage; by host" evidence="22">
    <location>
        <begin position="339"/>
        <end position="340"/>
    </location>
</feature>
<evidence type="ECO:0000256" key="11">
    <source>
        <dbReference type="ARBA" id="ARBA00022844"/>
    </source>
</evidence>
<evidence type="ECO:0000256" key="2">
    <source>
        <dbReference type="ARBA" id="ARBA00006321"/>
    </source>
</evidence>
<comment type="similarity">
    <text evidence="2 22 23">Belongs to the influenza viruses hemagglutinin family.</text>
</comment>
<evidence type="ECO:0000256" key="14">
    <source>
        <dbReference type="ARBA" id="ARBA00022890"/>
    </source>
</evidence>
<evidence type="ECO:0000256" key="9">
    <source>
        <dbReference type="ARBA" id="ARBA00022595"/>
    </source>
</evidence>
<keyword evidence="19 22" id="KW-1167">Clathrin- and caveolin-independent endocytosis of virus by host</keyword>
<keyword evidence="22" id="KW-0732">Signal</keyword>
<dbReference type="PDB" id="8VCC">
    <property type="method" value="X-ray"/>
    <property type="resolution" value="2.38 A"/>
    <property type="chains" value="A=1-531"/>
</dbReference>
<dbReference type="PRINTS" id="PR00330">
    <property type="entry name" value="HEMAGGLUTN1"/>
</dbReference>
<organism evidence="24">
    <name type="scientific">Influenza A virus</name>
    <name type="common">A/lesser scaup/California/3087/2010</name>
    <dbReference type="NCBI Taxonomy" id="1400507"/>
    <lineage>
        <taxon>Viruses</taxon>
        <taxon>Riboviria</taxon>
        <taxon>Orthornavirae</taxon>
        <taxon>Negarnaviricota</taxon>
        <taxon>Polyploviricotina</taxon>
        <taxon>Insthoviricetes</taxon>
        <taxon>Articulavirales</taxon>
        <taxon>Orthomyxoviridae</taxon>
        <taxon>Alphainfluenzavirus</taxon>
        <taxon>Alphainfluenzavirus influenzae</taxon>
        <taxon>Influenza A virus</taxon>
    </lineage>
</organism>
<keyword evidence="17 22" id="KW-1015">Disulfide bond</keyword>
<dbReference type="SUPFAM" id="SSF49818">
    <property type="entry name" value="Viral protein domain"/>
    <property type="match status" value="1"/>
</dbReference>
<reference evidence="25" key="1">
    <citation type="journal article" date="2024" name="Cell Host Microbe">
        <title>H19 influenza A virus exhibits species-specific MHC class II receptor usage.</title>
        <authorList>
            <person name="Karakus U."/>
            <person name="Mena I."/>
            <person name="Kottur J."/>
            <person name="El Zahed S.S."/>
            <person name="Seoane R."/>
            <person name="Yildiz S."/>
            <person name="Chen L."/>
            <person name="Plancarte M."/>
            <person name="Lindsay L."/>
            <person name="Halpin R."/>
            <person name="Stockwell T.B."/>
            <person name="Wentworth D.E."/>
            <person name="Boons G.J."/>
            <person name="Krammer F."/>
            <person name="Stertz S."/>
            <person name="Boyce W."/>
            <person name="de Vries R.P."/>
            <person name="Aggarwal A.K."/>
            <person name="Garcia-Sastre A."/>
        </authorList>
    </citation>
    <scope>X-RAY CRYSTALLOGRAPHY (2.38 ANGSTROMS)</scope>
    <scope>DISULFIDE BONDS</scope>
</reference>
<dbReference type="InterPro" id="IPR000149">
    <property type="entry name" value="Hemagglutn_influenz_A"/>
</dbReference>
<dbReference type="GO" id="GO:0039654">
    <property type="term" value="P:fusion of virus membrane with host endosome membrane"/>
    <property type="evidence" value="ECO:0007669"/>
    <property type="project" value="UniProtKB-UniRule"/>
</dbReference>
<dbReference type="InterPro" id="IPR013828">
    <property type="entry name" value="Hemagglutn_HA1_a/b_dom_sf"/>
</dbReference>
<dbReference type="Gene3D" id="3.90.209.20">
    <property type="match status" value="1"/>
</dbReference>
<feature type="disulfide bond" evidence="22 25">
    <location>
        <begin position="291"/>
        <end position="315"/>
    </location>
</feature>
<evidence type="ECO:0000256" key="8">
    <source>
        <dbReference type="ARBA" id="ARBA00022581"/>
    </source>
</evidence>
<feature type="disulfide bond" evidence="22 25">
    <location>
        <begin position="74"/>
        <end position="86"/>
    </location>
</feature>
<evidence type="ECO:0000256" key="1">
    <source>
        <dbReference type="ARBA" id="ARBA00004310"/>
    </source>
</evidence>
<evidence type="ECO:0000256" key="13">
    <source>
        <dbReference type="ARBA" id="ARBA00022879"/>
    </source>
</evidence>
<evidence type="ECO:0000256" key="3">
    <source>
        <dbReference type="ARBA" id="ARBA00022506"/>
    </source>
</evidence>
<keyword evidence="22" id="KW-0812">Transmembrane</keyword>
<keyword evidence="18 22" id="KW-0325">Glycoprotein</keyword>
<evidence type="ECO:0000256" key="5">
    <source>
        <dbReference type="ARBA" id="ARBA00022511"/>
    </source>
</evidence>
<protein>
    <recommendedName>
        <fullName evidence="22">Hemagglutinin</fullName>
    </recommendedName>
    <component>
        <recommendedName>
            <fullName evidence="22">Hemagglutinin HA1 chain</fullName>
        </recommendedName>
    </component>
    <component>
        <recommendedName>
            <fullName evidence="22">Hemagglutinin HA2 chain</fullName>
        </recommendedName>
    </component>
</protein>
<keyword evidence="16 22" id="KW-0564">Palmitate</keyword>
<feature type="disulfide bond" evidence="22 25">
    <location>
        <begin position="483"/>
        <end position="487"/>
    </location>
</feature>
<keyword evidence="13 22" id="KW-0261">Viral envelope protein</keyword>
<accession>A0AAT8XUI6</accession>
<dbReference type="GO" id="GO:0046761">
    <property type="term" value="P:viral budding from plasma membrane"/>
    <property type="evidence" value="ECO:0007669"/>
    <property type="project" value="UniProtKB-UniRule"/>
</dbReference>
<comment type="function">
    <text evidence="23">Binds to sialic acid-containing receptors on the cell surface, bringing about the attachment of the virus particle to the cell. This attachment induces virion internalization of about two third of the virus particles through clathrin-dependent endocytosis and about one third through a clathrin- and caveolin-independent pathway. Plays a major role in the determination of host range restriction and virulence. Class I viral fusion protein. Responsible for penetration of the virus into the cell cytoplasm by mediating the fusion of the membrane of the endocytosed virus particle with the endosomal membrane. Low pH in endosomes induces an irreversible conformational change in HA2, releasing the fusion hydrophobic peptide. Several trimers are required to form a competent fusion pore.</text>
</comment>
<dbReference type="GO" id="GO:0075512">
    <property type="term" value="P:clathrin-dependent endocytosis of virus by host cell"/>
    <property type="evidence" value="ECO:0007669"/>
    <property type="project" value="UniProtKB-UniRule"/>
</dbReference>
<keyword evidence="7 22" id="KW-1165">Clathrin-mediated endocytosis of virus by host</keyword>
<feature type="disulfide bond" evidence="25">
    <location>
        <begin position="109"/>
        <end position="152"/>
    </location>
</feature>
<comment type="function">
    <text evidence="22">Binds to sialic acid-containing receptors on the cell surface, bringing about the attachment of the virus particle to the cell. This attachment induces virion internalization either through clathrin-dependent endocytosis or through clathrin- and caveolin-independent pathway. Plays a major role in the determination of host range restriction and virulence. Class I viral fusion protein. Responsible for penetration of the virus into the cell cytoplasm by mediating the fusion of the membrane of the endocytosed virus particle with the endosomal membrane. Low pH in endosomes induces an irreversible conformational change in HA2, releasing the fusion hydrophobic peptide. Several trimers are required to form a competent fusion pore.</text>
</comment>
<evidence type="ECO:0000313" key="24">
    <source>
        <dbReference type="PDB" id="8VCC"/>
    </source>
</evidence>
<keyword evidence="12 22" id="KW-1043">Host membrane</keyword>
<evidence type="ECO:0000256" key="12">
    <source>
        <dbReference type="ARBA" id="ARBA00022870"/>
    </source>
</evidence>
<dbReference type="Pfam" id="PF00509">
    <property type="entry name" value="Hemagglutinin"/>
    <property type="match status" value="1"/>
</dbReference>
<keyword evidence="21 22" id="KW-1160">Virus entry into host cell</keyword>
<keyword evidence="6 22" id="KW-0348">Hemagglutinin</keyword>
<dbReference type="SUPFAM" id="SSF58064">
    <property type="entry name" value="Influenza hemagglutinin (stalk)"/>
    <property type="match status" value="1"/>
</dbReference>
<evidence type="ECO:0000256" key="6">
    <source>
        <dbReference type="ARBA" id="ARBA00022546"/>
    </source>
</evidence>
<comment type="subcellular location">
    <subcellularLocation>
        <location evidence="1 22">Host apical cell membrane</location>
        <topology evidence="1 22">Single-pass type I membrane protein</topology>
    </subcellularLocation>
    <subcellularLocation>
        <location evidence="22">Virion membrane</location>
        <topology evidence="22">Single-pass type I membrane protein</topology>
    </subcellularLocation>
    <text evidence="22">Targeted to the apical plasma membrane in epithelial polarized cells through a signal present in the transmembrane domain. Associated with glycosphingolipid- and cholesterol-enriched detergent-resistant lipid rafts.</text>
</comment>
<dbReference type="GO" id="GO:0019064">
    <property type="term" value="P:fusion of virus membrane with host plasma membrane"/>
    <property type="evidence" value="ECO:0007669"/>
    <property type="project" value="InterPro"/>
</dbReference>
<dbReference type="HAMAP" id="MF_04072">
    <property type="entry name" value="INFV_HEMA"/>
    <property type="match status" value="1"/>
</dbReference>
<evidence type="ECO:0000256" key="7">
    <source>
        <dbReference type="ARBA" id="ARBA00022570"/>
    </source>
</evidence>
<evidence type="ECO:0000256" key="21">
    <source>
        <dbReference type="ARBA" id="ARBA00023296"/>
    </source>
</evidence>